<sequence length="365" mass="40621">MGSGRPSWPRSPRWAFGFFKQEKAMPELVLDIFNEDAFSLSQLILGLEKVPYLPTTLGDMGLFEAVYLVGTDQAVIERQDSVLSLVQTSERGAPVQRADAPSSRRDIRSFSCPRLHETDEVTAAELFRMRAMGVAAGSQTLEAEVQTRLLRRRRNIEYTWENMRLGALQGVVLDKDASVIRDWYQEWAIAKPAEINFALGTEATDVRKKCSDVRRAMIRAAKGAFVANTTVHALAGDGFYDALINHPQVRRTYEGWSAAADLRGGAAFESFSYAGITFHNYRGSDDATSVAVASEKAHFFPMGAVEVFKVVFAPGEKFAHLGQQAVPLYPVVKRDEDDEKLSLDLRSYPLFMCLKPEVLQRAKAG</sequence>
<keyword evidence="2" id="KW-1185">Reference proteome</keyword>
<evidence type="ECO:0000313" key="1">
    <source>
        <dbReference type="EMBL" id="CCG08568.1"/>
    </source>
</evidence>
<name>H6SKQ3_PARPM</name>
<reference evidence="1 2" key="1">
    <citation type="submission" date="2012-02" db="EMBL/GenBank/DDBJ databases">
        <title>Shotgun genome sequence of Phaeospirillum photometricum DSM 122.</title>
        <authorList>
            <person name="Duquesne K."/>
            <person name="Sturgis J."/>
        </authorList>
    </citation>
    <scope>NUCLEOTIDE SEQUENCE [LARGE SCALE GENOMIC DNA]</scope>
    <source>
        <strain evidence="2">DSM122</strain>
    </source>
</reference>
<dbReference type="Pfam" id="PF03864">
    <property type="entry name" value="Phage_cap_E"/>
    <property type="match status" value="1"/>
</dbReference>
<protein>
    <submittedName>
        <fullName evidence="1">Uncharacterized protein</fullName>
    </submittedName>
</protein>
<accession>H6SKQ3</accession>
<dbReference type="AlphaFoldDB" id="H6SKQ3"/>
<dbReference type="eggNOG" id="ENOG502Z7JG">
    <property type="taxonomic scope" value="Bacteria"/>
</dbReference>
<proteinExistence type="predicted"/>
<evidence type="ECO:0000313" key="2">
    <source>
        <dbReference type="Proteomes" id="UP000033220"/>
    </source>
</evidence>
<dbReference type="STRING" id="1150469.RSPPHO_01942"/>
<dbReference type="HOGENOM" id="CLU_067025_0_0_5"/>
<dbReference type="Proteomes" id="UP000033220">
    <property type="component" value="Chromosome DSM 122"/>
</dbReference>
<dbReference type="PATRIC" id="fig|1150469.3.peg.2179"/>
<dbReference type="KEGG" id="rpm:RSPPHO_01942"/>
<organism evidence="1 2">
    <name type="scientific">Pararhodospirillum photometricum DSM 122</name>
    <dbReference type="NCBI Taxonomy" id="1150469"/>
    <lineage>
        <taxon>Bacteria</taxon>
        <taxon>Pseudomonadati</taxon>
        <taxon>Pseudomonadota</taxon>
        <taxon>Alphaproteobacteria</taxon>
        <taxon>Rhodospirillales</taxon>
        <taxon>Rhodospirillaceae</taxon>
        <taxon>Pararhodospirillum</taxon>
    </lineage>
</organism>
<dbReference type="InterPro" id="IPR005564">
    <property type="entry name" value="Major_capsid_GpE"/>
</dbReference>
<gene>
    <name evidence="1" type="ORF">RSPPHO_01942</name>
</gene>
<dbReference type="EMBL" id="HE663493">
    <property type="protein sequence ID" value="CCG08568.1"/>
    <property type="molecule type" value="Genomic_DNA"/>
</dbReference>